<dbReference type="InterPro" id="IPR037523">
    <property type="entry name" value="VOC_core"/>
</dbReference>
<feature type="domain" description="VOC" evidence="1">
    <location>
        <begin position="1"/>
        <end position="64"/>
    </location>
</feature>
<dbReference type="InterPro" id="IPR004360">
    <property type="entry name" value="Glyas_Fos-R_dOase_dom"/>
</dbReference>
<proteinExistence type="predicted"/>
<dbReference type="Gene3D" id="3.10.180.10">
    <property type="entry name" value="2,3-Dihydroxybiphenyl 1,2-Dioxygenase, domain 1"/>
    <property type="match status" value="1"/>
</dbReference>
<feature type="non-terminal residue" evidence="2">
    <location>
        <position position="1"/>
    </location>
</feature>
<evidence type="ECO:0000313" key="3">
    <source>
        <dbReference type="Proteomes" id="UP000218327"/>
    </source>
</evidence>
<organism evidence="2 3">
    <name type="scientific">SAR86 cluster bacterium</name>
    <dbReference type="NCBI Taxonomy" id="2030880"/>
    <lineage>
        <taxon>Bacteria</taxon>
        <taxon>Pseudomonadati</taxon>
        <taxon>Pseudomonadota</taxon>
        <taxon>Gammaproteobacteria</taxon>
        <taxon>SAR86 cluster</taxon>
    </lineage>
</organism>
<name>A0A2A5AD48_9GAMM</name>
<dbReference type="EMBL" id="NVVJ01000115">
    <property type="protein sequence ID" value="PCJ16728.1"/>
    <property type="molecule type" value="Genomic_DNA"/>
</dbReference>
<dbReference type="AlphaFoldDB" id="A0A2A5AD48"/>
<comment type="caution">
    <text evidence="2">The sequence shown here is derived from an EMBL/GenBank/DDBJ whole genome shotgun (WGS) entry which is preliminary data.</text>
</comment>
<evidence type="ECO:0000259" key="1">
    <source>
        <dbReference type="PROSITE" id="PS51819"/>
    </source>
</evidence>
<dbReference type="InterPro" id="IPR029068">
    <property type="entry name" value="Glyas_Bleomycin-R_OHBP_Dase"/>
</dbReference>
<protein>
    <submittedName>
        <fullName evidence="2">Glyoxalase</fullName>
    </submittedName>
</protein>
<dbReference type="SUPFAM" id="SSF54593">
    <property type="entry name" value="Glyoxalase/Bleomycin resistance protein/Dihydroxybiphenyl dioxygenase"/>
    <property type="match status" value="1"/>
</dbReference>
<gene>
    <name evidence="2" type="ORF">COA96_18280</name>
</gene>
<accession>A0A2A5AD48</accession>
<sequence>KNNVGLHHLALSIASFEELDALYEVLANTDGVVIEFSPEPLSGGPTKHMMIREPSGNRLEFIHRPARP</sequence>
<reference evidence="3" key="1">
    <citation type="submission" date="2017-08" db="EMBL/GenBank/DDBJ databases">
        <title>A dynamic microbial community with high functional redundancy inhabits the cold, oxic subseafloor aquifer.</title>
        <authorList>
            <person name="Tully B.J."/>
            <person name="Wheat C.G."/>
            <person name="Glazer B.T."/>
            <person name="Huber J.A."/>
        </authorList>
    </citation>
    <scope>NUCLEOTIDE SEQUENCE [LARGE SCALE GENOMIC DNA]</scope>
</reference>
<dbReference type="Proteomes" id="UP000218327">
    <property type="component" value="Unassembled WGS sequence"/>
</dbReference>
<dbReference type="Pfam" id="PF00903">
    <property type="entry name" value="Glyoxalase"/>
    <property type="match status" value="1"/>
</dbReference>
<dbReference type="PROSITE" id="PS51819">
    <property type="entry name" value="VOC"/>
    <property type="match status" value="1"/>
</dbReference>
<evidence type="ECO:0000313" key="2">
    <source>
        <dbReference type="EMBL" id="PCJ16728.1"/>
    </source>
</evidence>